<evidence type="ECO:0000256" key="6">
    <source>
        <dbReference type="ARBA" id="ARBA00022833"/>
    </source>
</evidence>
<proteinExistence type="inferred from homology"/>
<reference evidence="11 12" key="1">
    <citation type="submission" date="2014-04" db="EMBL/GenBank/DDBJ databases">
        <authorList>
            <consortium name="DOE Joint Genome Institute"/>
            <person name="Kuo A."/>
            <person name="Gay G."/>
            <person name="Dore J."/>
            <person name="Kohler A."/>
            <person name="Nagy L.G."/>
            <person name="Floudas D."/>
            <person name="Copeland A."/>
            <person name="Barry K.W."/>
            <person name="Cichocki N."/>
            <person name="Veneault-Fourrey C."/>
            <person name="LaButti K."/>
            <person name="Lindquist E.A."/>
            <person name="Lipzen A."/>
            <person name="Lundell T."/>
            <person name="Morin E."/>
            <person name="Murat C."/>
            <person name="Sun H."/>
            <person name="Tunlid A."/>
            <person name="Henrissat B."/>
            <person name="Grigoriev I.V."/>
            <person name="Hibbett D.S."/>
            <person name="Martin F."/>
            <person name="Nordberg H.P."/>
            <person name="Cantor M.N."/>
            <person name="Hua S.X."/>
        </authorList>
    </citation>
    <scope>NUCLEOTIDE SEQUENCE [LARGE SCALE GENOMIC DNA]</scope>
    <source>
        <strain evidence="12">h7</strain>
    </source>
</reference>
<keyword evidence="3" id="KW-0479">Metal-binding</keyword>
<dbReference type="PANTHER" id="PTHR47466">
    <property type="match status" value="1"/>
</dbReference>
<dbReference type="MEROPS" id="M43.008"/>
<name>A0A0C3CIC3_HEBCY</name>
<dbReference type="GO" id="GO:0008237">
    <property type="term" value="F:metallopeptidase activity"/>
    <property type="evidence" value="ECO:0007669"/>
    <property type="project" value="UniProtKB-KW"/>
</dbReference>
<evidence type="ECO:0000256" key="1">
    <source>
        <dbReference type="ARBA" id="ARBA00008721"/>
    </source>
</evidence>
<dbReference type="PANTHER" id="PTHR47466:SF1">
    <property type="entry name" value="METALLOPROTEASE MEP1 (AFU_ORTHOLOGUE AFUA_1G07730)-RELATED"/>
    <property type="match status" value="1"/>
</dbReference>
<evidence type="ECO:0000256" key="5">
    <source>
        <dbReference type="ARBA" id="ARBA00022801"/>
    </source>
</evidence>
<keyword evidence="6" id="KW-0862">Zinc</keyword>
<evidence type="ECO:0000256" key="2">
    <source>
        <dbReference type="ARBA" id="ARBA00022670"/>
    </source>
</evidence>
<protein>
    <recommendedName>
        <fullName evidence="10">Peptidase M43 pregnancy-associated plasma-A domain-containing protein</fullName>
    </recommendedName>
</protein>
<dbReference type="Pfam" id="PF05572">
    <property type="entry name" value="Peptidase_M43"/>
    <property type="match status" value="1"/>
</dbReference>
<dbReference type="InterPro" id="IPR008754">
    <property type="entry name" value="Peptidase_M43"/>
</dbReference>
<keyword evidence="5" id="KW-0378">Hydrolase</keyword>
<accession>A0A0C3CIC3</accession>
<dbReference type="HOGENOM" id="CLU_048726_1_1_1"/>
<gene>
    <name evidence="11" type="ORF">M413DRAFT_17859</name>
</gene>
<reference evidence="12" key="2">
    <citation type="submission" date="2015-01" db="EMBL/GenBank/DDBJ databases">
        <title>Evolutionary Origins and Diversification of the Mycorrhizal Mutualists.</title>
        <authorList>
            <consortium name="DOE Joint Genome Institute"/>
            <consortium name="Mycorrhizal Genomics Consortium"/>
            <person name="Kohler A."/>
            <person name="Kuo A."/>
            <person name="Nagy L.G."/>
            <person name="Floudas D."/>
            <person name="Copeland A."/>
            <person name="Barry K.W."/>
            <person name="Cichocki N."/>
            <person name="Veneault-Fourrey C."/>
            <person name="LaButti K."/>
            <person name="Lindquist E.A."/>
            <person name="Lipzen A."/>
            <person name="Lundell T."/>
            <person name="Morin E."/>
            <person name="Murat C."/>
            <person name="Riley R."/>
            <person name="Ohm R."/>
            <person name="Sun H."/>
            <person name="Tunlid A."/>
            <person name="Henrissat B."/>
            <person name="Grigoriev I.V."/>
            <person name="Hibbett D.S."/>
            <person name="Martin F."/>
        </authorList>
    </citation>
    <scope>NUCLEOTIDE SEQUENCE [LARGE SCALE GENOMIC DNA]</scope>
    <source>
        <strain evidence="12">h7</strain>
    </source>
</reference>
<dbReference type="GO" id="GO:0046872">
    <property type="term" value="F:metal ion binding"/>
    <property type="evidence" value="ECO:0007669"/>
    <property type="project" value="UniProtKB-KW"/>
</dbReference>
<dbReference type="CDD" id="cd04275">
    <property type="entry name" value="ZnMc_pappalysin_like"/>
    <property type="match status" value="1"/>
</dbReference>
<evidence type="ECO:0000256" key="4">
    <source>
        <dbReference type="ARBA" id="ARBA00022729"/>
    </source>
</evidence>
<keyword evidence="2" id="KW-0645">Protease</keyword>
<dbReference type="Proteomes" id="UP000053424">
    <property type="component" value="Unassembled WGS sequence"/>
</dbReference>
<evidence type="ECO:0000256" key="9">
    <source>
        <dbReference type="SAM" id="SignalP"/>
    </source>
</evidence>
<evidence type="ECO:0000256" key="8">
    <source>
        <dbReference type="ARBA" id="ARBA00023157"/>
    </source>
</evidence>
<evidence type="ECO:0000259" key="10">
    <source>
        <dbReference type="Pfam" id="PF05572"/>
    </source>
</evidence>
<dbReference type="SUPFAM" id="SSF55486">
    <property type="entry name" value="Metalloproteases ('zincins'), catalytic domain"/>
    <property type="match status" value="1"/>
</dbReference>
<evidence type="ECO:0000256" key="3">
    <source>
        <dbReference type="ARBA" id="ARBA00022723"/>
    </source>
</evidence>
<comment type="similarity">
    <text evidence="1">Belongs to the peptidase M43B family.</text>
</comment>
<evidence type="ECO:0000313" key="11">
    <source>
        <dbReference type="EMBL" id="KIM43889.1"/>
    </source>
</evidence>
<sequence>MFFRNTALALLAITSAVLGSTPRGRTCGTTISQEQVDAAEAHFQANRVDNIQEEASRKAPIDLYFHVIQAGKRLVDGTSRSQIQAQTNVLNKDFAPTGRSFSLRGITRTTNADWFNNAGPGNIQQRAMKKHLRQGGKSTLNVYTVGFTSPDTDYLLGFTTFPSNYTASPLEDGIVILYSSLPGGTTTHFNAGRSLTHETGHWVGLYHTFQGGCTGSGDFVSDTPAEATPASGCPVGRDTCRGGGVDPIHNYMDYSDDSCMNQFTPGQISKGAGYTVLQASTDGVPMFK</sequence>
<dbReference type="GO" id="GO:0006508">
    <property type="term" value="P:proteolysis"/>
    <property type="evidence" value="ECO:0007669"/>
    <property type="project" value="UniProtKB-KW"/>
</dbReference>
<keyword evidence="8" id="KW-1015">Disulfide bond</keyword>
<organism evidence="11 12">
    <name type="scientific">Hebeloma cylindrosporum</name>
    <dbReference type="NCBI Taxonomy" id="76867"/>
    <lineage>
        <taxon>Eukaryota</taxon>
        <taxon>Fungi</taxon>
        <taxon>Dikarya</taxon>
        <taxon>Basidiomycota</taxon>
        <taxon>Agaricomycotina</taxon>
        <taxon>Agaricomycetes</taxon>
        <taxon>Agaricomycetidae</taxon>
        <taxon>Agaricales</taxon>
        <taxon>Agaricineae</taxon>
        <taxon>Hymenogastraceae</taxon>
        <taxon>Hebeloma</taxon>
    </lineage>
</organism>
<dbReference type="Gene3D" id="3.40.390.10">
    <property type="entry name" value="Collagenase (Catalytic Domain)"/>
    <property type="match status" value="1"/>
</dbReference>
<evidence type="ECO:0000313" key="12">
    <source>
        <dbReference type="Proteomes" id="UP000053424"/>
    </source>
</evidence>
<feature type="signal peptide" evidence="9">
    <location>
        <begin position="1"/>
        <end position="19"/>
    </location>
</feature>
<dbReference type="EMBL" id="KN831774">
    <property type="protein sequence ID" value="KIM43889.1"/>
    <property type="molecule type" value="Genomic_DNA"/>
</dbReference>
<dbReference type="OrthoDB" id="536211at2759"/>
<dbReference type="InterPro" id="IPR024079">
    <property type="entry name" value="MetalloPept_cat_dom_sf"/>
</dbReference>
<dbReference type="AlphaFoldDB" id="A0A0C3CIC3"/>
<evidence type="ECO:0000256" key="7">
    <source>
        <dbReference type="ARBA" id="ARBA00023049"/>
    </source>
</evidence>
<keyword evidence="7" id="KW-0482">Metalloprotease</keyword>
<keyword evidence="12" id="KW-1185">Reference proteome</keyword>
<keyword evidence="4 9" id="KW-0732">Signal</keyword>
<feature type="chain" id="PRO_5002176079" description="Peptidase M43 pregnancy-associated plasma-A domain-containing protein" evidence="9">
    <location>
        <begin position="20"/>
        <end position="288"/>
    </location>
</feature>
<feature type="domain" description="Peptidase M43 pregnancy-associated plasma-A" evidence="10">
    <location>
        <begin position="185"/>
        <end position="270"/>
    </location>
</feature>